<accession>A0AAE0M026</accession>
<evidence type="ECO:0000313" key="2">
    <source>
        <dbReference type="EMBL" id="KAK3314117.1"/>
    </source>
</evidence>
<dbReference type="AlphaFoldDB" id="A0AAE0M026"/>
<evidence type="ECO:0000256" key="1">
    <source>
        <dbReference type="SAM" id="MobiDB-lite"/>
    </source>
</evidence>
<proteinExistence type="predicted"/>
<name>A0AAE0M026_9PEZI</name>
<feature type="region of interest" description="Disordered" evidence="1">
    <location>
        <begin position="166"/>
        <end position="202"/>
    </location>
</feature>
<comment type="caution">
    <text evidence="2">The sequence shown here is derived from an EMBL/GenBank/DDBJ whole genome shotgun (WGS) entry which is preliminary data.</text>
</comment>
<gene>
    <name evidence="2" type="ORF">B0H66DRAFT_371881</name>
</gene>
<dbReference type="Proteomes" id="UP001283341">
    <property type="component" value="Unassembled WGS sequence"/>
</dbReference>
<reference evidence="2" key="1">
    <citation type="journal article" date="2023" name="Mol. Phylogenet. Evol.">
        <title>Genome-scale phylogeny and comparative genomics of the fungal order Sordariales.</title>
        <authorList>
            <person name="Hensen N."/>
            <person name="Bonometti L."/>
            <person name="Westerberg I."/>
            <person name="Brannstrom I.O."/>
            <person name="Guillou S."/>
            <person name="Cros-Aarteil S."/>
            <person name="Calhoun S."/>
            <person name="Haridas S."/>
            <person name="Kuo A."/>
            <person name="Mondo S."/>
            <person name="Pangilinan J."/>
            <person name="Riley R."/>
            <person name="LaButti K."/>
            <person name="Andreopoulos B."/>
            <person name="Lipzen A."/>
            <person name="Chen C."/>
            <person name="Yan M."/>
            <person name="Daum C."/>
            <person name="Ng V."/>
            <person name="Clum A."/>
            <person name="Steindorff A."/>
            <person name="Ohm R.A."/>
            <person name="Martin F."/>
            <person name="Silar P."/>
            <person name="Natvig D.O."/>
            <person name="Lalanne C."/>
            <person name="Gautier V."/>
            <person name="Ament-Velasquez S.L."/>
            <person name="Kruys A."/>
            <person name="Hutchinson M.I."/>
            <person name="Powell A.J."/>
            <person name="Barry K."/>
            <person name="Miller A.N."/>
            <person name="Grigoriev I.V."/>
            <person name="Debuchy R."/>
            <person name="Gladieux P."/>
            <person name="Hiltunen Thoren M."/>
            <person name="Johannesson H."/>
        </authorList>
    </citation>
    <scope>NUCLEOTIDE SEQUENCE</scope>
    <source>
        <strain evidence="2">CBS 118394</strain>
    </source>
</reference>
<protein>
    <submittedName>
        <fullName evidence="2">Uncharacterized protein</fullName>
    </submittedName>
</protein>
<sequence>MLADVQAAMTQFILEFCENPAIAQRRPALPLADRRPPARSARPPICQPRSSDSGNQTICRRHNKLGVHSRTPWLAGSALSNTKLRSRHHMTAVSGSEAALAAWCWCCCRTGFMLIRSGAHHLSCFRALPGRHKGTNGGTGPERNRCGGNARKPKSLGRYCLVLPPSEVHPDESRGCPGTTQARQSGMVHSGTNAAPESQRARYPRCPSCGELPWLAESLESRNKEEAAHQATSGASSCSLSIDVFRPPKPLAASILTWTMDANAM</sequence>
<organism evidence="2 3">
    <name type="scientific">Apodospora peruviana</name>
    <dbReference type="NCBI Taxonomy" id="516989"/>
    <lineage>
        <taxon>Eukaryota</taxon>
        <taxon>Fungi</taxon>
        <taxon>Dikarya</taxon>
        <taxon>Ascomycota</taxon>
        <taxon>Pezizomycotina</taxon>
        <taxon>Sordariomycetes</taxon>
        <taxon>Sordariomycetidae</taxon>
        <taxon>Sordariales</taxon>
        <taxon>Lasiosphaeriaceae</taxon>
        <taxon>Apodospora</taxon>
    </lineage>
</organism>
<reference evidence="2" key="2">
    <citation type="submission" date="2023-06" db="EMBL/GenBank/DDBJ databases">
        <authorList>
            <consortium name="Lawrence Berkeley National Laboratory"/>
            <person name="Haridas S."/>
            <person name="Hensen N."/>
            <person name="Bonometti L."/>
            <person name="Westerberg I."/>
            <person name="Brannstrom I.O."/>
            <person name="Guillou S."/>
            <person name="Cros-Aarteil S."/>
            <person name="Calhoun S."/>
            <person name="Kuo A."/>
            <person name="Mondo S."/>
            <person name="Pangilinan J."/>
            <person name="Riley R."/>
            <person name="Labutti K."/>
            <person name="Andreopoulos B."/>
            <person name="Lipzen A."/>
            <person name="Chen C."/>
            <person name="Yanf M."/>
            <person name="Daum C."/>
            <person name="Ng V."/>
            <person name="Clum A."/>
            <person name="Steindorff A."/>
            <person name="Ohm R."/>
            <person name="Martin F."/>
            <person name="Silar P."/>
            <person name="Natvig D."/>
            <person name="Lalanne C."/>
            <person name="Gautier V."/>
            <person name="Ament-Velasquez S.L."/>
            <person name="Kruys A."/>
            <person name="Hutchinson M.I."/>
            <person name="Powell A.J."/>
            <person name="Barry K."/>
            <person name="Miller A.N."/>
            <person name="Grigoriev I.V."/>
            <person name="Debuchy R."/>
            <person name="Gladieux P."/>
            <person name="Thoren M.H."/>
            <person name="Johannesson H."/>
        </authorList>
    </citation>
    <scope>NUCLEOTIDE SEQUENCE</scope>
    <source>
        <strain evidence="2">CBS 118394</strain>
    </source>
</reference>
<feature type="region of interest" description="Disordered" evidence="1">
    <location>
        <begin position="28"/>
        <end position="55"/>
    </location>
</feature>
<dbReference type="EMBL" id="JAUEDM010000007">
    <property type="protein sequence ID" value="KAK3314117.1"/>
    <property type="molecule type" value="Genomic_DNA"/>
</dbReference>
<keyword evidence="3" id="KW-1185">Reference proteome</keyword>
<evidence type="ECO:0000313" key="3">
    <source>
        <dbReference type="Proteomes" id="UP001283341"/>
    </source>
</evidence>